<evidence type="ECO:0000313" key="3">
    <source>
        <dbReference type="Proteomes" id="UP000015105"/>
    </source>
</evidence>
<dbReference type="Proteomes" id="UP000015105">
    <property type="component" value="Chromosome 6D"/>
</dbReference>
<accession>A0A453PV18</accession>
<feature type="compositionally biased region" description="Polar residues" evidence="1">
    <location>
        <begin position="1"/>
        <end position="13"/>
    </location>
</feature>
<reference evidence="3" key="1">
    <citation type="journal article" date="2014" name="Science">
        <title>Ancient hybridizations among the ancestral genomes of bread wheat.</title>
        <authorList>
            <consortium name="International Wheat Genome Sequencing Consortium,"/>
            <person name="Marcussen T."/>
            <person name="Sandve S.R."/>
            <person name="Heier L."/>
            <person name="Spannagl M."/>
            <person name="Pfeifer M."/>
            <person name="Jakobsen K.S."/>
            <person name="Wulff B.B."/>
            <person name="Steuernagel B."/>
            <person name="Mayer K.F."/>
            <person name="Olsen O.A."/>
        </authorList>
    </citation>
    <scope>NUCLEOTIDE SEQUENCE [LARGE SCALE GENOMIC DNA]</scope>
    <source>
        <strain evidence="3">cv. AL8/78</strain>
    </source>
</reference>
<protein>
    <recommendedName>
        <fullName evidence="4">Dehydrin 6</fullName>
    </recommendedName>
</protein>
<dbReference type="InterPro" id="IPR000167">
    <property type="entry name" value="Dehydrin"/>
</dbReference>
<name>A0A453PV18_AEGTS</name>
<dbReference type="Gramene" id="AET6Gv20866400.1">
    <property type="protein sequence ID" value="AET6Gv20866400.1"/>
    <property type="gene ID" value="AET6Gv20866400"/>
</dbReference>
<feature type="region of interest" description="Disordered" evidence="1">
    <location>
        <begin position="1"/>
        <end position="67"/>
    </location>
</feature>
<reference evidence="2" key="5">
    <citation type="journal article" date="2021" name="G3 (Bethesda)">
        <title>Aegilops tauschii genome assembly Aet v5.0 features greater sequence contiguity and improved annotation.</title>
        <authorList>
            <person name="Wang L."/>
            <person name="Zhu T."/>
            <person name="Rodriguez J.C."/>
            <person name="Deal K.R."/>
            <person name="Dubcovsky J."/>
            <person name="McGuire P.E."/>
            <person name="Lux T."/>
            <person name="Spannagl M."/>
            <person name="Mayer K.F.X."/>
            <person name="Baldrich P."/>
            <person name="Meyers B.C."/>
            <person name="Huo N."/>
            <person name="Gu Y.Q."/>
            <person name="Zhou H."/>
            <person name="Devos K.M."/>
            <person name="Bennetzen J.L."/>
            <person name="Unver T."/>
            <person name="Budak H."/>
            <person name="Gulick P.J."/>
            <person name="Galiba G."/>
            <person name="Kalapos B."/>
            <person name="Nelson D.R."/>
            <person name="Li P."/>
            <person name="You F.M."/>
            <person name="Luo M.C."/>
            <person name="Dvorak J."/>
        </authorList>
    </citation>
    <scope>NUCLEOTIDE SEQUENCE [LARGE SCALE GENOMIC DNA]</scope>
    <source>
        <strain evidence="2">cv. AL8/78</strain>
    </source>
</reference>
<dbReference type="AlphaFoldDB" id="A0A453PV18"/>
<reference evidence="3" key="2">
    <citation type="journal article" date="2017" name="Nat. Plants">
        <title>The Aegilops tauschii genome reveals multiple impacts of transposons.</title>
        <authorList>
            <person name="Zhao G."/>
            <person name="Zou C."/>
            <person name="Li K."/>
            <person name="Wang K."/>
            <person name="Li T."/>
            <person name="Gao L."/>
            <person name="Zhang X."/>
            <person name="Wang H."/>
            <person name="Yang Z."/>
            <person name="Liu X."/>
            <person name="Jiang W."/>
            <person name="Mao L."/>
            <person name="Kong X."/>
            <person name="Jiao Y."/>
            <person name="Jia J."/>
        </authorList>
    </citation>
    <scope>NUCLEOTIDE SEQUENCE [LARGE SCALE GENOMIC DNA]</scope>
    <source>
        <strain evidence="3">cv. AL8/78</strain>
    </source>
</reference>
<keyword evidence="3" id="KW-1185">Reference proteome</keyword>
<evidence type="ECO:0000256" key="1">
    <source>
        <dbReference type="SAM" id="MobiDB-lite"/>
    </source>
</evidence>
<dbReference type="Pfam" id="PF00257">
    <property type="entry name" value="Dehydrin"/>
    <property type="match status" value="1"/>
</dbReference>
<sequence>MEYQGQQHGQATNRVDEYGNPVAGHGAGTGMGAHGGVGTGTGAAAGGHFEPTREEHKAGGILQRSGSSSSSSVRIYIYFLLQHLHSCIFPV</sequence>
<organism evidence="2 3">
    <name type="scientific">Aegilops tauschii subsp. strangulata</name>
    <name type="common">Goatgrass</name>
    <dbReference type="NCBI Taxonomy" id="200361"/>
    <lineage>
        <taxon>Eukaryota</taxon>
        <taxon>Viridiplantae</taxon>
        <taxon>Streptophyta</taxon>
        <taxon>Embryophyta</taxon>
        <taxon>Tracheophyta</taxon>
        <taxon>Spermatophyta</taxon>
        <taxon>Magnoliopsida</taxon>
        <taxon>Liliopsida</taxon>
        <taxon>Poales</taxon>
        <taxon>Poaceae</taxon>
        <taxon>BOP clade</taxon>
        <taxon>Pooideae</taxon>
        <taxon>Triticodae</taxon>
        <taxon>Triticeae</taxon>
        <taxon>Triticinae</taxon>
        <taxon>Aegilops</taxon>
    </lineage>
</organism>
<dbReference type="GO" id="GO:0009415">
    <property type="term" value="P:response to water"/>
    <property type="evidence" value="ECO:0007669"/>
    <property type="project" value="InterPro"/>
</dbReference>
<reference evidence="2" key="4">
    <citation type="submission" date="2019-03" db="UniProtKB">
        <authorList>
            <consortium name="EnsemblPlants"/>
        </authorList>
    </citation>
    <scope>IDENTIFICATION</scope>
</reference>
<evidence type="ECO:0000313" key="2">
    <source>
        <dbReference type="EnsemblPlants" id="AET6Gv20866400.1"/>
    </source>
</evidence>
<dbReference type="EnsemblPlants" id="AET6Gv20866400.1">
    <property type="protein sequence ID" value="AET6Gv20866400.1"/>
    <property type="gene ID" value="AET6Gv20866400"/>
</dbReference>
<evidence type="ECO:0008006" key="4">
    <source>
        <dbReference type="Google" id="ProtNLM"/>
    </source>
</evidence>
<reference evidence="2" key="3">
    <citation type="journal article" date="2017" name="Nature">
        <title>Genome sequence of the progenitor of the wheat D genome Aegilops tauschii.</title>
        <authorList>
            <person name="Luo M.C."/>
            <person name="Gu Y.Q."/>
            <person name="Puiu D."/>
            <person name="Wang H."/>
            <person name="Twardziok S.O."/>
            <person name="Deal K.R."/>
            <person name="Huo N."/>
            <person name="Zhu T."/>
            <person name="Wang L."/>
            <person name="Wang Y."/>
            <person name="McGuire P.E."/>
            <person name="Liu S."/>
            <person name="Long H."/>
            <person name="Ramasamy R.K."/>
            <person name="Rodriguez J.C."/>
            <person name="Van S.L."/>
            <person name="Yuan L."/>
            <person name="Wang Z."/>
            <person name="Xia Z."/>
            <person name="Xiao L."/>
            <person name="Anderson O.D."/>
            <person name="Ouyang S."/>
            <person name="Liang Y."/>
            <person name="Zimin A.V."/>
            <person name="Pertea G."/>
            <person name="Qi P."/>
            <person name="Bennetzen J.L."/>
            <person name="Dai X."/>
            <person name="Dawson M.W."/>
            <person name="Muller H.G."/>
            <person name="Kugler K."/>
            <person name="Rivarola-Duarte L."/>
            <person name="Spannagl M."/>
            <person name="Mayer K.F.X."/>
            <person name="Lu F.H."/>
            <person name="Bevan M.W."/>
            <person name="Leroy P."/>
            <person name="Li P."/>
            <person name="You F.M."/>
            <person name="Sun Q."/>
            <person name="Liu Z."/>
            <person name="Lyons E."/>
            <person name="Wicker T."/>
            <person name="Salzberg S.L."/>
            <person name="Devos K.M."/>
            <person name="Dvorak J."/>
        </authorList>
    </citation>
    <scope>NUCLEOTIDE SEQUENCE [LARGE SCALE GENOMIC DNA]</scope>
    <source>
        <strain evidence="2">cv. AL8/78</strain>
    </source>
</reference>
<feature type="compositionally biased region" description="Gly residues" evidence="1">
    <location>
        <begin position="25"/>
        <end position="45"/>
    </location>
</feature>
<proteinExistence type="predicted"/>